<organism evidence="1 2">
    <name type="scientific">Holothuria leucospilota</name>
    <name type="common">Black long sea cucumber</name>
    <name type="synonym">Mertensiothuria leucospilota</name>
    <dbReference type="NCBI Taxonomy" id="206669"/>
    <lineage>
        <taxon>Eukaryota</taxon>
        <taxon>Metazoa</taxon>
        <taxon>Echinodermata</taxon>
        <taxon>Eleutherozoa</taxon>
        <taxon>Echinozoa</taxon>
        <taxon>Holothuroidea</taxon>
        <taxon>Aspidochirotacea</taxon>
        <taxon>Aspidochirotida</taxon>
        <taxon>Holothuriidae</taxon>
        <taxon>Holothuria</taxon>
    </lineage>
</organism>
<accession>A0A9Q1CTL8</accession>
<evidence type="ECO:0000313" key="2">
    <source>
        <dbReference type="Proteomes" id="UP001152320"/>
    </source>
</evidence>
<comment type="caution">
    <text evidence="1">The sequence shown here is derived from an EMBL/GenBank/DDBJ whole genome shotgun (WGS) entry which is preliminary data.</text>
</comment>
<dbReference type="EMBL" id="JAIZAY010000001">
    <property type="protein sequence ID" value="KAJ8050394.1"/>
    <property type="molecule type" value="Genomic_DNA"/>
</dbReference>
<dbReference type="Proteomes" id="UP001152320">
    <property type="component" value="Chromosome 1"/>
</dbReference>
<dbReference type="AlphaFoldDB" id="A0A9Q1CTL8"/>
<evidence type="ECO:0000313" key="1">
    <source>
        <dbReference type="EMBL" id="KAJ8050394.1"/>
    </source>
</evidence>
<reference evidence="1" key="1">
    <citation type="submission" date="2021-10" db="EMBL/GenBank/DDBJ databases">
        <title>Tropical sea cucumber genome reveals ecological adaptation and Cuvierian tubules defense mechanism.</title>
        <authorList>
            <person name="Chen T."/>
        </authorList>
    </citation>
    <scope>NUCLEOTIDE SEQUENCE</scope>
    <source>
        <strain evidence="1">Nanhai2018</strain>
        <tissue evidence="1">Muscle</tissue>
    </source>
</reference>
<sequence>MKEECLCLSSGLQLPRLDTLKELEIYGDQDLRDKARDILDYSARCVALTTLK</sequence>
<keyword evidence="2" id="KW-1185">Reference proteome</keyword>
<gene>
    <name evidence="1" type="ORF">HOLleu_03583</name>
</gene>
<name>A0A9Q1CTL8_HOLLE</name>
<protein>
    <submittedName>
        <fullName evidence="1">Uncharacterized protein</fullName>
    </submittedName>
</protein>
<proteinExistence type="predicted"/>